<dbReference type="GeneID" id="92354707"/>
<evidence type="ECO:0000259" key="1">
    <source>
        <dbReference type="Pfam" id="PF01909"/>
    </source>
</evidence>
<dbReference type="PANTHER" id="PTHR33933:SF1">
    <property type="entry name" value="PROTEIN ADENYLYLTRANSFERASE MNTA-RELATED"/>
    <property type="match status" value="1"/>
</dbReference>
<dbReference type="InterPro" id="IPR002934">
    <property type="entry name" value="Polymerase_NTP_transf_dom"/>
</dbReference>
<accession>A0AAT9GT15</accession>
<reference evidence="2" key="1">
    <citation type="submission" date="2024-03" db="EMBL/GenBank/DDBJ databases">
        <title>Complete genome sequence of Sulfurisphaera javensis strain KD-1.</title>
        <authorList>
            <person name="Sakai H."/>
            <person name="Nur N."/>
            <person name="Suwanto A."/>
            <person name="Kurosawa N."/>
        </authorList>
    </citation>
    <scope>NUCLEOTIDE SEQUENCE</scope>
    <source>
        <strain evidence="2">KD-1</strain>
    </source>
</reference>
<proteinExistence type="predicted"/>
<dbReference type="CDD" id="cd05403">
    <property type="entry name" value="NT_KNTase_like"/>
    <property type="match status" value="1"/>
</dbReference>
<dbReference type="GO" id="GO:0016779">
    <property type="term" value="F:nucleotidyltransferase activity"/>
    <property type="evidence" value="ECO:0007669"/>
    <property type="project" value="InterPro"/>
</dbReference>
<feature type="domain" description="Polymerase nucleotidyl transferase" evidence="1">
    <location>
        <begin position="2"/>
        <end position="61"/>
    </location>
</feature>
<organism evidence="2">
    <name type="scientific">Sulfurisphaera javensis</name>
    <dbReference type="NCBI Taxonomy" id="2049879"/>
    <lineage>
        <taxon>Archaea</taxon>
        <taxon>Thermoproteota</taxon>
        <taxon>Thermoprotei</taxon>
        <taxon>Sulfolobales</taxon>
        <taxon>Sulfolobaceae</taxon>
        <taxon>Sulfurisphaera</taxon>
    </lineage>
</organism>
<dbReference type="RefSeq" id="WP_369609374.1">
    <property type="nucleotide sequence ID" value="NZ_AP031322.1"/>
</dbReference>
<protein>
    <submittedName>
        <fullName evidence="2">Nucleotidyltransferase domain-containing protein</fullName>
    </submittedName>
</protein>
<dbReference type="AlphaFoldDB" id="A0AAT9GT15"/>
<dbReference type="Gene3D" id="3.30.460.10">
    <property type="entry name" value="Beta Polymerase, domain 2"/>
    <property type="match status" value="1"/>
</dbReference>
<evidence type="ECO:0000313" key="2">
    <source>
        <dbReference type="EMBL" id="BFH73810.1"/>
    </source>
</evidence>
<dbReference type="KEGG" id="sjv:SJAV_17540"/>
<gene>
    <name evidence="2" type="ORF">SJAV_17540</name>
</gene>
<dbReference type="Pfam" id="PF01909">
    <property type="entry name" value="NTP_transf_2"/>
    <property type="match status" value="1"/>
</dbReference>
<sequence>MWEEICELYKDLQPRLIILFGSYARGDYTEESDIDILIVSDKLSTDPREAFIQTFKPKGKIIPTAFNTSVFLKKLKEGSTFLLEILEDGKILCGDEEFIAEVKRIYDDIRKRYKRKGKVWYWN</sequence>
<dbReference type="SUPFAM" id="SSF81301">
    <property type="entry name" value="Nucleotidyltransferase"/>
    <property type="match status" value="1"/>
</dbReference>
<dbReference type="PANTHER" id="PTHR33933">
    <property type="entry name" value="NUCLEOTIDYLTRANSFERASE"/>
    <property type="match status" value="1"/>
</dbReference>
<name>A0AAT9GT15_9CREN</name>
<dbReference type="EMBL" id="AP031322">
    <property type="protein sequence ID" value="BFH73810.1"/>
    <property type="molecule type" value="Genomic_DNA"/>
</dbReference>
<dbReference type="InterPro" id="IPR043519">
    <property type="entry name" value="NT_sf"/>
</dbReference>
<dbReference type="InterPro" id="IPR052548">
    <property type="entry name" value="Type_VII_TA_antitoxin"/>
</dbReference>